<evidence type="ECO:0000256" key="4">
    <source>
        <dbReference type="ARBA" id="ARBA00023136"/>
    </source>
</evidence>
<dbReference type="InterPro" id="IPR003810">
    <property type="entry name" value="Mntp/YtaF"/>
</dbReference>
<keyword evidence="1" id="KW-1003">Cell membrane</keyword>
<feature type="transmembrane region" description="Helical" evidence="5">
    <location>
        <begin position="136"/>
        <end position="157"/>
    </location>
</feature>
<organism evidence="6 7">
    <name type="scientific">[Clostridium] leptum</name>
    <dbReference type="NCBI Taxonomy" id="1535"/>
    <lineage>
        <taxon>Bacteria</taxon>
        <taxon>Bacillati</taxon>
        <taxon>Bacillota</taxon>
        <taxon>Clostridia</taxon>
        <taxon>Eubacteriales</taxon>
        <taxon>Oscillospiraceae</taxon>
        <taxon>Oscillospiraceae incertae sedis</taxon>
    </lineage>
</organism>
<reference evidence="6 7" key="1">
    <citation type="submission" date="2018-08" db="EMBL/GenBank/DDBJ databases">
        <title>A genome reference for cultivated species of the human gut microbiota.</title>
        <authorList>
            <person name="Zou Y."/>
            <person name="Xue W."/>
            <person name="Luo G."/>
        </authorList>
    </citation>
    <scope>NUCLEOTIDE SEQUENCE [LARGE SCALE GENOMIC DNA]</scope>
    <source>
        <strain evidence="6 7">AF28-26</strain>
    </source>
</reference>
<keyword evidence="2 5" id="KW-0812">Transmembrane</keyword>
<comment type="caution">
    <text evidence="6">The sequence shown here is derived from an EMBL/GenBank/DDBJ whole genome shotgun (WGS) entry which is preliminary data.</text>
</comment>
<evidence type="ECO:0000256" key="5">
    <source>
        <dbReference type="SAM" id="Phobius"/>
    </source>
</evidence>
<evidence type="ECO:0008006" key="8">
    <source>
        <dbReference type="Google" id="ProtNLM"/>
    </source>
</evidence>
<dbReference type="Pfam" id="PF02659">
    <property type="entry name" value="Mntp"/>
    <property type="match status" value="1"/>
</dbReference>
<sequence>MSFAAVLILAVSLSMDALGIGISYGLRGIRVSWKARVVICAMSMMVTGAAVGLGSVLLKVIPLPAAKLLGCGMLLILGLVIIVQGFRKRKEENSFSCDFDRSKAIETAEALYLGAALSVDSFGAGVSSAVSGMNSILVPILAGLMQMLFLWGGGFLGKRLKLIQLKNPGVFVYLSGGLLVILAVLRWFS</sequence>
<evidence type="ECO:0000256" key="1">
    <source>
        <dbReference type="ARBA" id="ARBA00022475"/>
    </source>
</evidence>
<dbReference type="Proteomes" id="UP000284751">
    <property type="component" value="Unassembled WGS sequence"/>
</dbReference>
<evidence type="ECO:0000313" key="6">
    <source>
        <dbReference type="EMBL" id="RGQ39591.1"/>
    </source>
</evidence>
<feature type="transmembrane region" description="Helical" evidence="5">
    <location>
        <begin position="169"/>
        <end position="188"/>
    </location>
</feature>
<dbReference type="PANTHER" id="PTHR35529">
    <property type="entry name" value="MANGANESE EFFLUX PUMP MNTP-RELATED"/>
    <property type="match status" value="1"/>
</dbReference>
<dbReference type="EMBL" id="QRTC01000032">
    <property type="protein sequence ID" value="RGQ39591.1"/>
    <property type="molecule type" value="Genomic_DNA"/>
</dbReference>
<evidence type="ECO:0000256" key="3">
    <source>
        <dbReference type="ARBA" id="ARBA00022989"/>
    </source>
</evidence>
<feature type="transmembrane region" description="Helical" evidence="5">
    <location>
        <begin position="110"/>
        <end position="130"/>
    </location>
</feature>
<gene>
    <name evidence="6" type="ORF">DWY99_08795</name>
</gene>
<dbReference type="AlphaFoldDB" id="A0A412AWS4"/>
<name>A0A412AWS4_9FIRM</name>
<accession>A0A412AWS4</accession>
<evidence type="ECO:0000256" key="2">
    <source>
        <dbReference type="ARBA" id="ARBA00022692"/>
    </source>
</evidence>
<proteinExistence type="predicted"/>
<keyword evidence="3 5" id="KW-1133">Transmembrane helix</keyword>
<dbReference type="PANTHER" id="PTHR35529:SF2">
    <property type="entry name" value="SPORULATION PROTEIN YTAF-RELATED"/>
    <property type="match status" value="1"/>
</dbReference>
<protein>
    <recommendedName>
        <fullName evidence="8">Sporulation membrane protein YtaF</fullName>
    </recommendedName>
</protein>
<feature type="transmembrane region" description="Helical" evidence="5">
    <location>
        <begin position="6"/>
        <end position="26"/>
    </location>
</feature>
<keyword evidence="4 5" id="KW-0472">Membrane</keyword>
<feature type="transmembrane region" description="Helical" evidence="5">
    <location>
        <begin position="64"/>
        <end position="86"/>
    </location>
</feature>
<evidence type="ECO:0000313" key="7">
    <source>
        <dbReference type="Proteomes" id="UP000284751"/>
    </source>
</evidence>
<feature type="transmembrane region" description="Helical" evidence="5">
    <location>
        <begin position="38"/>
        <end position="58"/>
    </location>
</feature>